<dbReference type="EMBL" id="JADINH010000095">
    <property type="protein sequence ID" value="MBO8415617.1"/>
    <property type="molecule type" value="Genomic_DNA"/>
</dbReference>
<dbReference type="Gene3D" id="3.30.980.40">
    <property type="match status" value="1"/>
</dbReference>
<feature type="region of interest" description="Disordered" evidence="6">
    <location>
        <begin position="679"/>
        <end position="702"/>
    </location>
</feature>
<dbReference type="Gene3D" id="1.10.10.10">
    <property type="entry name" value="Winged helix-like DNA-binding domain superfamily/Winged helix DNA-binding domain"/>
    <property type="match status" value="1"/>
</dbReference>
<dbReference type="InterPro" id="IPR041027">
    <property type="entry name" value="FtsK_alpha"/>
</dbReference>
<accession>A0A9D9DC00</accession>
<evidence type="ECO:0000256" key="6">
    <source>
        <dbReference type="SAM" id="MobiDB-lite"/>
    </source>
</evidence>
<evidence type="ECO:0000256" key="5">
    <source>
        <dbReference type="PROSITE-ProRule" id="PRU00289"/>
    </source>
</evidence>
<dbReference type="GO" id="GO:0005524">
    <property type="term" value="F:ATP binding"/>
    <property type="evidence" value="ECO:0007669"/>
    <property type="project" value="UniProtKB-UniRule"/>
</dbReference>
<dbReference type="PANTHER" id="PTHR22683">
    <property type="entry name" value="SPORULATION PROTEIN RELATED"/>
    <property type="match status" value="1"/>
</dbReference>
<gene>
    <name evidence="8" type="ORF">IAB19_04465</name>
</gene>
<sequence length="1234" mass="128944">LGAVLSDSLSAIAALLLSLTGLLLIIGRNPLQLCESLGALVMRLVSRGKDKEELDNKSAAPAAQPQSTPEPGSIIVQELDPRFASDGSSQISIEESSSGSEASELSSSGTAFSQSGALSAAAAGAVGSAAVASAAPAAPAGSAFTSAQQFSASGQMGSAAMPGQSAAAQPVFGASSKGASSLYKAEPSFGDDDSIPDFSGAAGGIGPAAGAGHFTKASAPAGAAENMQRVEPGFGNIYQPHYQNEPAPAVRAQSFAQSAGMGSGFNAQADLRPATYVQQSRTISGHEIPEGGMFDRPNAMTSAPAEDNSVSTIITRSPAVVMPKSGYSNAVSTAREQDADGGVSTIVTVQAPESAALQPVNPLDDPNEVHTVITHHVPEPAAPDPVFDENEVHTNIFTSPAPAPAMAAPYAGEQAQLSGQLPGQQGTLSASGPSTVVQTTAPAMPAAPFAAGAAVPPAGSMQEYADLSPSADSYGPSQLKPAAQGNIINFADFAKDEDKPSFEVNSLPEGMQKQGEAGEKAPPSDALRDDKEHINEKDLAVRYPSASRGVLSAEHELEAGSSEPEVSAAAETAAQETVPAAKEEEQFTEGSAAYSAPAQDFAEPAEAVPSQPAAAAPAAPAAAPAASAQPQPEYVQPAAPSGQPPQPVPSQPGLNSGLSFATVSASAAPQGTAVSAPAAESTYREYNQGQNSSTSNLPSYMQSTANGLNVEAPNAPLVSKPLDFNFIPSSVSAPNTFYDNWRPGIDLLTPSPVTAEIDRTLLVEQANQIDRVLSDFNIKAHVVSYENGPVITRYALELEPGVRFSSINNLVQDLERNLKVQSGTVRAISSLPGTMYAGLEVPSPQRRLISLREVVDTETFATTTAELPLCLGEDVVGSPVVVDLATAPHLLIAGTTGSGKSAGLNAMLISLLLKRSPAELRLIMIDPKRLEFSLYNDLPHLITPVISDVAEKTSAALQWCVDEMERRYKLIEAFSVRKLSEYNDIIERAQLNGELVADPAWKPEMGGNPPALKKLPYIVIVIEEFADLMAQTSGRGKKGEETPEQALARLAAKSRACGIHIILATQTPRADIITGGIRANMPSRIAFTVQNHTESNLVLNESGAECLLGMGDMLGKFNGFNRNATFRAHGAFVSNSDVARVVETWKQHGRPEYVDRVTERPEDNLDVDDGSDSEVSGIDKLDALFDKAAEYARDYYARKQKAVPISELQVMFSIGYARAKKLWVQLNREGVING</sequence>
<evidence type="ECO:0000256" key="2">
    <source>
        <dbReference type="ARBA" id="ARBA00022741"/>
    </source>
</evidence>
<dbReference type="InterPro" id="IPR027417">
    <property type="entry name" value="P-loop_NTPase"/>
</dbReference>
<reference evidence="8" key="1">
    <citation type="submission" date="2020-10" db="EMBL/GenBank/DDBJ databases">
        <authorList>
            <person name="Gilroy R."/>
        </authorList>
    </citation>
    <scope>NUCLEOTIDE SEQUENCE</scope>
    <source>
        <strain evidence="8">17213</strain>
    </source>
</reference>
<feature type="region of interest" description="Disordered" evidence="6">
    <location>
        <begin position="86"/>
        <end position="108"/>
    </location>
</feature>
<keyword evidence="4" id="KW-0238">DNA-binding</keyword>
<dbReference type="AlphaFoldDB" id="A0A9D9DC00"/>
<evidence type="ECO:0000256" key="1">
    <source>
        <dbReference type="ARBA" id="ARBA00006474"/>
    </source>
</evidence>
<protein>
    <recommendedName>
        <fullName evidence="7">FtsK domain-containing protein</fullName>
    </recommendedName>
</protein>
<dbReference type="Gene3D" id="3.40.50.300">
    <property type="entry name" value="P-loop containing nucleotide triphosphate hydrolases"/>
    <property type="match status" value="1"/>
</dbReference>
<organism evidence="8 9">
    <name type="scientific">Candidatus Avisuccinivibrio stercorigallinarum</name>
    <dbReference type="NCBI Taxonomy" id="2840704"/>
    <lineage>
        <taxon>Bacteria</taxon>
        <taxon>Pseudomonadati</taxon>
        <taxon>Pseudomonadota</taxon>
        <taxon>Gammaproteobacteria</taxon>
        <taxon>Aeromonadales</taxon>
        <taxon>Succinivibrionaceae</taxon>
        <taxon>Succinivibrionaceae incertae sedis</taxon>
        <taxon>Candidatus Avisuccinivibrio</taxon>
    </lineage>
</organism>
<feature type="compositionally biased region" description="Low complexity" evidence="6">
    <location>
        <begin position="58"/>
        <end position="67"/>
    </location>
</feature>
<proteinExistence type="inferred from homology"/>
<reference evidence="8" key="2">
    <citation type="journal article" date="2021" name="PeerJ">
        <title>Extensive microbial diversity within the chicken gut microbiome revealed by metagenomics and culture.</title>
        <authorList>
            <person name="Gilroy R."/>
            <person name="Ravi A."/>
            <person name="Getino M."/>
            <person name="Pursley I."/>
            <person name="Horton D.L."/>
            <person name="Alikhan N.F."/>
            <person name="Baker D."/>
            <person name="Gharbi K."/>
            <person name="Hall N."/>
            <person name="Watson M."/>
            <person name="Adriaenssens E.M."/>
            <person name="Foster-Nyarko E."/>
            <person name="Jarju S."/>
            <person name="Secka A."/>
            <person name="Antonio M."/>
            <person name="Oren A."/>
            <person name="Chaudhuri R.R."/>
            <person name="La Ragione R."/>
            <person name="Hildebrand F."/>
            <person name="Pallen M.J."/>
        </authorList>
    </citation>
    <scope>NUCLEOTIDE SEQUENCE</scope>
    <source>
        <strain evidence="8">17213</strain>
    </source>
</reference>
<keyword evidence="3 5" id="KW-0067">ATP-binding</keyword>
<evidence type="ECO:0000256" key="3">
    <source>
        <dbReference type="ARBA" id="ARBA00022840"/>
    </source>
</evidence>
<dbReference type="InterPro" id="IPR036388">
    <property type="entry name" value="WH-like_DNA-bd_sf"/>
</dbReference>
<dbReference type="CDD" id="cd01127">
    <property type="entry name" value="TrwB_TraG_TraD_VirD4"/>
    <property type="match status" value="1"/>
</dbReference>
<comment type="caution">
    <text evidence="8">The sequence shown here is derived from an EMBL/GenBank/DDBJ whole genome shotgun (WGS) entry which is preliminary data.</text>
</comment>
<name>A0A9D9DC00_9GAMM</name>
<feature type="region of interest" description="Disordered" evidence="6">
    <location>
        <begin position="500"/>
        <end position="529"/>
    </location>
</feature>
<dbReference type="GO" id="GO:0003677">
    <property type="term" value="F:DNA binding"/>
    <property type="evidence" value="ECO:0007669"/>
    <property type="project" value="UniProtKB-KW"/>
</dbReference>
<feature type="binding site" evidence="5">
    <location>
        <begin position="894"/>
        <end position="901"/>
    </location>
    <ligand>
        <name>ATP</name>
        <dbReference type="ChEBI" id="CHEBI:30616"/>
    </ligand>
</feature>
<evidence type="ECO:0000256" key="4">
    <source>
        <dbReference type="ARBA" id="ARBA00023125"/>
    </source>
</evidence>
<keyword evidence="2 5" id="KW-0547">Nucleotide-binding</keyword>
<feature type="region of interest" description="Disordered" evidence="6">
    <location>
        <begin position="52"/>
        <end position="73"/>
    </location>
</feature>
<feature type="compositionally biased region" description="Low complexity" evidence="6">
    <location>
        <begin position="602"/>
        <end position="641"/>
    </location>
</feature>
<evidence type="ECO:0000259" key="7">
    <source>
        <dbReference type="PROSITE" id="PS50901"/>
    </source>
</evidence>
<dbReference type="Pfam" id="PF17854">
    <property type="entry name" value="FtsK_alpha"/>
    <property type="match status" value="1"/>
</dbReference>
<comment type="similarity">
    <text evidence="1">Belongs to the FtsK/SpoIIIE/SftA family.</text>
</comment>
<dbReference type="InterPro" id="IPR002543">
    <property type="entry name" value="FtsK_dom"/>
</dbReference>
<dbReference type="SUPFAM" id="SSF52540">
    <property type="entry name" value="P-loop containing nucleoside triphosphate hydrolases"/>
    <property type="match status" value="1"/>
</dbReference>
<evidence type="ECO:0000313" key="8">
    <source>
        <dbReference type="EMBL" id="MBO8415617.1"/>
    </source>
</evidence>
<feature type="non-terminal residue" evidence="8">
    <location>
        <position position="1"/>
    </location>
</feature>
<dbReference type="InterPro" id="IPR050206">
    <property type="entry name" value="FtsK/SpoIIIE/SftA"/>
</dbReference>
<dbReference type="PANTHER" id="PTHR22683:SF41">
    <property type="entry name" value="DNA TRANSLOCASE FTSK"/>
    <property type="match status" value="1"/>
</dbReference>
<feature type="domain" description="FtsK" evidence="7">
    <location>
        <begin position="877"/>
        <end position="1096"/>
    </location>
</feature>
<dbReference type="PROSITE" id="PS50901">
    <property type="entry name" value="FTSK"/>
    <property type="match status" value="1"/>
</dbReference>
<feature type="compositionally biased region" description="Polar residues" evidence="6">
    <location>
        <begin position="684"/>
        <end position="702"/>
    </location>
</feature>
<dbReference type="Pfam" id="PF01580">
    <property type="entry name" value="FtsK_SpoIIIE"/>
    <property type="match status" value="1"/>
</dbReference>
<feature type="region of interest" description="Disordered" evidence="6">
    <location>
        <begin position="552"/>
        <end position="657"/>
    </location>
</feature>
<evidence type="ECO:0000313" key="9">
    <source>
        <dbReference type="Proteomes" id="UP000823631"/>
    </source>
</evidence>
<dbReference type="Proteomes" id="UP000823631">
    <property type="component" value="Unassembled WGS sequence"/>
</dbReference>